<evidence type="ECO:0000313" key="2">
    <source>
        <dbReference type="EMBL" id="HIV75674.1"/>
    </source>
</evidence>
<dbReference type="InterPro" id="IPR025540">
    <property type="entry name" value="FlK"/>
</dbReference>
<evidence type="ECO:0000313" key="3">
    <source>
        <dbReference type="Proteomes" id="UP000823937"/>
    </source>
</evidence>
<accession>A0A9D1PNU1</accession>
<proteinExistence type="predicted"/>
<dbReference type="CDD" id="cd03440">
    <property type="entry name" value="hot_dog"/>
    <property type="match status" value="1"/>
</dbReference>
<dbReference type="InterPro" id="IPR054485">
    <property type="entry name" value="FlK-like_dom"/>
</dbReference>
<comment type="caution">
    <text evidence="2">The sequence shown here is derived from an EMBL/GenBank/DDBJ whole genome shotgun (WGS) entry which is preliminary data.</text>
</comment>
<sequence>MSFTVTEEMFAKFGEKLIHPTYSTVSMVYHMEWVAYKLLLPHLEEDEVGMGAEVVVKHLAPSLEGSKVTLTATVTNIKPNRLTTDITIHNDEGLIGEGKVVQAIVAKEKAKELFYEKTNK</sequence>
<reference evidence="2" key="1">
    <citation type="journal article" date="2021" name="PeerJ">
        <title>Extensive microbial diversity within the chicken gut microbiome revealed by metagenomics and culture.</title>
        <authorList>
            <person name="Gilroy R."/>
            <person name="Ravi A."/>
            <person name="Getino M."/>
            <person name="Pursley I."/>
            <person name="Horton D.L."/>
            <person name="Alikhan N.F."/>
            <person name="Baker D."/>
            <person name="Gharbi K."/>
            <person name="Hall N."/>
            <person name="Watson M."/>
            <person name="Adriaenssens E.M."/>
            <person name="Foster-Nyarko E."/>
            <person name="Jarju S."/>
            <person name="Secka A."/>
            <person name="Antonio M."/>
            <person name="Oren A."/>
            <person name="Chaudhuri R.R."/>
            <person name="La Ragione R."/>
            <person name="Hildebrand F."/>
            <person name="Pallen M.J."/>
        </authorList>
    </citation>
    <scope>NUCLEOTIDE SEQUENCE</scope>
    <source>
        <strain evidence="2">CHK169-2315</strain>
    </source>
</reference>
<name>A0A9D1PNU1_9BACI</name>
<gene>
    <name evidence="2" type="ORF">H9895_11425</name>
</gene>
<dbReference type="AlphaFoldDB" id="A0A9D1PNU1"/>
<dbReference type="InterPro" id="IPR029069">
    <property type="entry name" value="HotDog_dom_sf"/>
</dbReference>
<protein>
    <submittedName>
        <fullName evidence="2">Thioesterase</fullName>
    </submittedName>
</protein>
<dbReference type="PANTHER" id="PTHR36934:SF1">
    <property type="entry name" value="THIOESTERASE DOMAIN-CONTAINING PROTEIN"/>
    <property type="match status" value="1"/>
</dbReference>
<dbReference type="Gene3D" id="3.10.129.10">
    <property type="entry name" value="Hotdog Thioesterase"/>
    <property type="match status" value="1"/>
</dbReference>
<reference evidence="2" key="2">
    <citation type="submission" date="2021-04" db="EMBL/GenBank/DDBJ databases">
        <authorList>
            <person name="Gilroy R."/>
        </authorList>
    </citation>
    <scope>NUCLEOTIDE SEQUENCE</scope>
    <source>
        <strain evidence="2">CHK169-2315</strain>
    </source>
</reference>
<dbReference type="Proteomes" id="UP000823937">
    <property type="component" value="Unassembled WGS sequence"/>
</dbReference>
<organism evidence="2 3">
    <name type="scientific">Candidatus Pseudogracilibacillus intestinigallinarum</name>
    <dbReference type="NCBI Taxonomy" id="2838742"/>
    <lineage>
        <taxon>Bacteria</taxon>
        <taxon>Bacillati</taxon>
        <taxon>Bacillota</taxon>
        <taxon>Bacilli</taxon>
        <taxon>Bacillales</taxon>
        <taxon>Bacillaceae</taxon>
        <taxon>Pseudogracilibacillus</taxon>
    </lineage>
</organism>
<dbReference type="EMBL" id="DXHX01000165">
    <property type="protein sequence ID" value="HIV75674.1"/>
    <property type="molecule type" value="Genomic_DNA"/>
</dbReference>
<feature type="domain" description="Fluoroacetyl-CoA-specific thioesterase-like" evidence="1">
    <location>
        <begin position="5"/>
        <end position="108"/>
    </location>
</feature>
<evidence type="ECO:0000259" key="1">
    <source>
        <dbReference type="Pfam" id="PF22636"/>
    </source>
</evidence>
<dbReference type="PANTHER" id="PTHR36934">
    <property type="entry name" value="BLR0278 PROTEIN"/>
    <property type="match status" value="1"/>
</dbReference>
<dbReference type="Pfam" id="PF22636">
    <property type="entry name" value="FlK"/>
    <property type="match status" value="1"/>
</dbReference>
<dbReference type="SUPFAM" id="SSF54637">
    <property type="entry name" value="Thioesterase/thiol ester dehydrase-isomerase"/>
    <property type="match status" value="1"/>
</dbReference>